<dbReference type="InterPro" id="IPR000644">
    <property type="entry name" value="CBS_dom"/>
</dbReference>
<dbReference type="PROSITE" id="PS51371">
    <property type="entry name" value="CBS"/>
    <property type="match status" value="2"/>
</dbReference>
<feature type="domain" description="CBS" evidence="4">
    <location>
        <begin position="174"/>
        <end position="230"/>
    </location>
</feature>
<evidence type="ECO:0000256" key="1">
    <source>
        <dbReference type="ARBA" id="ARBA00023122"/>
    </source>
</evidence>
<accession>A0A1T4VXL9</accession>
<evidence type="ECO:0000313" key="6">
    <source>
        <dbReference type="Proteomes" id="UP000190460"/>
    </source>
</evidence>
<feature type="domain" description="Cyclic nucleotide-binding" evidence="3">
    <location>
        <begin position="34"/>
        <end position="133"/>
    </location>
</feature>
<keyword evidence="1 2" id="KW-0129">CBS domain</keyword>
<dbReference type="Pfam" id="PF00571">
    <property type="entry name" value="CBS"/>
    <property type="match status" value="2"/>
</dbReference>
<proteinExistence type="predicted"/>
<name>A0A1T4VXL9_9GAMM</name>
<dbReference type="EMBL" id="FUYB01000002">
    <property type="protein sequence ID" value="SKA69752.1"/>
    <property type="molecule type" value="Genomic_DNA"/>
</dbReference>
<dbReference type="SMART" id="SM00100">
    <property type="entry name" value="cNMP"/>
    <property type="match status" value="1"/>
</dbReference>
<evidence type="ECO:0000256" key="2">
    <source>
        <dbReference type="PROSITE-ProRule" id="PRU00703"/>
    </source>
</evidence>
<organism evidence="5 6">
    <name type="scientific">Thiothrix eikelboomii</name>
    <dbReference type="NCBI Taxonomy" id="92487"/>
    <lineage>
        <taxon>Bacteria</taxon>
        <taxon>Pseudomonadati</taxon>
        <taxon>Pseudomonadota</taxon>
        <taxon>Gammaproteobacteria</taxon>
        <taxon>Thiotrichales</taxon>
        <taxon>Thiotrichaceae</taxon>
        <taxon>Thiothrix</taxon>
    </lineage>
</organism>
<dbReference type="Gene3D" id="2.60.120.10">
    <property type="entry name" value="Jelly Rolls"/>
    <property type="match status" value="1"/>
</dbReference>
<keyword evidence="6" id="KW-1185">Reference proteome</keyword>
<protein>
    <submittedName>
        <fullName evidence="5">CBS domain-containing protein</fullName>
    </submittedName>
</protein>
<dbReference type="STRING" id="92487.SAMN02745130_00572"/>
<dbReference type="PANTHER" id="PTHR43080:SF2">
    <property type="entry name" value="CBS DOMAIN-CONTAINING PROTEIN"/>
    <property type="match status" value="1"/>
</dbReference>
<dbReference type="Pfam" id="PF00027">
    <property type="entry name" value="cNMP_binding"/>
    <property type="match status" value="1"/>
</dbReference>
<dbReference type="Proteomes" id="UP000190460">
    <property type="component" value="Unassembled WGS sequence"/>
</dbReference>
<feature type="domain" description="CBS" evidence="4">
    <location>
        <begin position="238"/>
        <end position="294"/>
    </location>
</feature>
<dbReference type="GO" id="GO:0008773">
    <property type="term" value="F:[protein-PII] uridylyltransferase activity"/>
    <property type="evidence" value="ECO:0007669"/>
    <property type="project" value="InterPro"/>
</dbReference>
<dbReference type="SMART" id="SM00116">
    <property type="entry name" value="CBS"/>
    <property type="match status" value="2"/>
</dbReference>
<evidence type="ECO:0000259" key="4">
    <source>
        <dbReference type="PROSITE" id="PS51371"/>
    </source>
</evidence>
<dbReference type="Gene3D" id="3.10.580.10">
    <property type="entry name" value="CBS-domain"/>
    <property type="match status" value="1"/>
</dbReference>
<dbReference type="InterPro" id="IPR014710">
    <property type="entry name" value="RmlC-like_jellyroll"/>
</dbReference>
<dbReference type="InterPro" id="IPR000595">
    <property type="entry name" value="cNMP-bd_dom"/>
</dbReference>
<dbReference type="PROSITE" id="PS50042">
    <property type="entry name" value="CNMP_BINDING_3"/>
    <property type="match status" value="1"/>
</dbReference>
<dbReference type="RefSeq" id="WP_234975782.1">
    <property type="nucleotide sequence ID" value="NZ_FUYB01000002.1"/>
</dbReference>
<evidence type="ECO:0000313" key="5">
    <source>
        <dbReference type="EMBL" id="SKA69752.1"/>
    </source>
</evidence>
<dbReference type="InterPro" id="IPR051257">
    <property type="entry name" value="Diverse_CBS-Domain"/>
</dbReference>
<dbReference type="InterPro" id="IPR018490">
    <property type="entry name" value="cNMP-bd_dom_sf"/>
</dbReference>
<dbReference type="PANTHER" id="PTHR43080">
    <property type="entry name" value="CBS DOMAIN-CONTAINING PROTEIN CBSX3, MITOCHONDRIAL"/>
    <property type="match status" value="1"/>
</dbReference>
<dbReference type="SUPFAM" id="SSF54631">
    <property type="entry name" value="CBS-domain pair"/>
    <property type="match status" value="1"/>
</dbReference>
<dbReference type="CDD" id="cd00038">
    <property type="entry name" value="CAP_ED"/>
    <property type="match status" value="1"/>
</dbReference>
<dbReference type="InterPro" id="IPR018821">
    <property type="entry name" value="DUF294_put_nucleoTrafse_sb-bd"/>
</dbReference>
<dbReference type="Pfam" id="PF03445">
    <property type="entry name" value="DUF294"/>
    <property type="match status" value="1"/>
</dbReference>
<dbReference type="Pfam" id="PF10335">
    <property type="entry name" value="DUF294_C"/>
    <property type="match status" value="1"/>
</dbReference>
<dbReference type="InterPro" id="IPR005105">
    <property type="entry name" value="GlnD_Uridyltrans_N"/>
</dbReference>
<gene>
    <name evidence="5" type="ORF">SAMN02745130_00572</name>
</gene>
<dbReference type="SUPFAM" id="SSF51206">
    <property type="entry name" value="cAMP-binding domain-like"/>
    <property type="match status" value="1"/>
</dbReference>
<reference evidence="5 6" key="1">
    <citation type="submission" date="2017-02" db="EMBL/GenBank/DDBJ databases">
        <authorList>
            <person name="Peterson S.W."/>
        </authorList>
    </citation>
    <scope>NUCLEOTIDE SEQUENCE [LARGE SCALE GENOMIC DNA]</scope>
    <source>
        <strain evidence="5 6">ATCC 49788</strain>
    </source>
</reference>
<dbReference type="CDD" id="cd05401">
    <property type="entry name" value="NT_GlnE_GlnD_like"/>
    <property type="match status" value="1"/>
</dbReference>
<dbReference type="InterPro" id="IPR046342">
    <property type="entry name" value="CBS_dom_sf"/>
</dbReference>
<sequence length="638" mass="71377">MSTESEQRGFIIYGDMPMDKKTLDIRDFLAQNQPLKRLPLATLSELATQVEERTVEQGEIMMSIGQTNAQVFLIREGAIELVRADGSLHGRFVAGDWFGYRSVMRGGEVHLTARALENSLLYTLSGTLFTDLLANHERLASYFSEHKADRVRNALHELRNTDSHAMISLQVSDLMKPPLLMPQTSTIQRVAKQMEEYRSRTALMLNSEQQLTGIVTDADFRSIVAHGLDIHQPATQIMTAEPLTLTANSQASEALLLMARRNIRHLPVIDHGQVVGVISATDLLQGQTHSAIYLVADIFSAKTVADLSQLSQSLPKVLVGLVKQSLPANAIGQAITSIGQAIVRRLIGMAEEQWGKPPIPYAFIVAGSMARREQTAHTDQDNGMILADTYNEAEHGEYFRKVAKFVSDGMHECGYVYCPGNIMATNDQWRQPLAVWRSYFNQWITTPNGQALLNASIFFDLRCLYGDCSLLETLQNDFLAKTKAQTLFQAFMAANALSHRPPLGFFRNFVLDKETVDSDEKGMDMKKRGVVPVIDLARVYALAGGHSAVNTWERLDAIATSHGLTQVSIDDLKDAFEFISMVRLQHQAKQIEHGQKPNNYVPPEELSALERRHLKDAFEVVSNLQDFMSTRYKADHFR</sequence>
<dbReference type="AlphaFoldDB" id="A0A1T4VXL9"/>
<evidence type="ECO:0000259" key="3">
    <source>
        <dbReference type="PROSITE" id="PS50042"/>
    </source>
</evidence>